<keyword evidence="9" id="KW-0812">Transmembrane</keyword>
<sequence>MALRSTRLIDNPQHLHPNRTVSRRVWPIVLLLALIGAAIYFGAHLIADELRTSRWQARYFSEWGQRLTYTTAPGPSERIRFPDTGPYDMRLGYARLPHYTELLEARGFVRERQARMSEAMLSYLDLGLYAPYREKTRAGLALLDCNDNQISVQRFPERQYRAYHDVPPVLVSSLLFVENQGLLNPEFPTRNPALDWRRLSRAGLDQMMRIVDPERDTPGGSTLATQIEKYRHSPNGRTSSIHEKLRQMASASVRAYLDGPDTMRARQRIVMDYLNTVPLSARTGHGEIHGIGDGMYFWYGEDFDEANRLLRSLELEPPTARQAQVFKQALSLIIAQRRPSYHLRRYDSNLEPLTDSYLRLLASAGVISARLRDAALAARLDRQPVPALPPPEPFVTRKAVNQVRADLSRLLGVSSRYDLDRLDLTVGSSINTAAQRAVTDKLLSLRDKAGARELGLYGHNMLRDQDDPSRLAASFTLFERVGNVSYLRVQADNIDQPFDLNSGARLNLGSTAKLRTLVTYLEIVAELHQRYADMTQAELRRVEVAPPDALTRWAIDYLIDHPERDRAAMLDAAMERKYAGGAGEAFFTGGGLQTFTNFERWESRESLTVRRAFQHSVNLVFVRMMRDIVRYEIHRAHPDASALLADRDAPGRRKWLVRFADEEGSQYMTGFYKKYRPLSDAERLALLLKRVKPVAVRVAVALRSAYPEMDETTFARHLRDKLDTRLDDDDIATLYTKYAQDKFSLNDRGYLSRIHPLELWLIDYLRTHPDADLGRVLKDSSAVRQEVYTWLFRTRSKAGQDNRIRILLERDAFERIGERWRRLGYPFDSLTPSYGTAIGASGDRPAALSELAGIILSGGVQPYTETVRWLDFATGTPYETRFALHPEQRRRLLPEDVAVLARRSMLEVVESGTARSLRDAFPADRGMALGGKTGTGDHRHMTFGRGGYVVGSHTVSRSATFVFIIGDRYFGTVTLHVRGREAARYSFTSALSTRLLRALAPIIVEMAPQAGGGTLSCKGDALSAATSRSQ</sequence>
<keyword evidence="4" id="KW-0328">Glycosyltransferase</keyword>
<dbReference type="GO" id="GO:0030288">
    <property type="term" value="C:outer membrane-bounded periplasmic space"/>
    <property type="evidence" value="ECO:0007669"/>
    <property type="project" value="TreeGrafter"/>
</dbReference>
<dbReference type="PANTHER" id="PTHR32282">
    <property type="entry name" value="BINDING PROTEIN TRANSPEPTIDASE, PUTATIVE-RELATED"/>
    <property type="match status" value="1"/>
</dbReference>
<keyword evidence="5" id="KW-0808">Transferase</keyword>
<keyword evidence="3" id="KW-0378">Hydrolase</keyword>
<protein>
    <recommendedName>
        <fullName evidence="7">peptidoglycan glycosyltransferase</fullName>
        <ecNumber evidence="7">2.4.99.28</ecNumber>
    </recommendedName>
</protein>
<organism evidence="11 12">
    <name type="scientific">Cupriavidus gilardii J11</name>
    <dbReference type="NCBI Taxonomy" id="936133"/>
    <lineage>
        <taxon>Bacteria</taxon>
        <taxon>Pseudomonadati</taxon>
        <taxon>Pseudomonadota</taxon>
        <taxon>Betaproteobacteria</taxon>
        <taxon>Burkholderiales</taxon>
        <taxon>Burkholderiaceae</taxon>
        <taxon>Cupriavidus</taxon>
    </lineage>
</organism>
<dbReference type="GO" id="GO:0009252">
    <property type="term" value="P:peptidoglycan biosynthetic process"/>
    <property type="evidence" value="ECO:0007669"/>
    <property type="project" value="TreeGrafter"/>
</dbReference>
<keyword evidence="2" id="KW-0121">Carboxypeptidase</keyword>
<evidence type="ECO:0000256" key="7">
    <source>
        <dbReference type="ARBA" id="ARBA00044770"/>
    </source>
</evidence>
<comment type="catalytic activity">
    <reaction evidence="8">
        <text>[GlcNAc-(1-&gt;4)-Mur2Ac(oyl-L-Ala-gamma-D-Glu-L-Lys-D-Ala-D-Ala)](n)-di-trans,octa-cis-undecaprenyl diphosphate + beta-D-GlcNAc-(1-&gt;4)-Mur2Ac(oyl-L-Ala-gamma-D-Glu-L-Lys-D-Ala-D-Ala)-di-trans,octa-cis-undecaprenyl diphosphate = [GlcNAc-(1-&gt;4)-Mur2Ac(oyl-L-Ala-gamma-D-Glu-L-Lys-D-Ala-D-Ala)](n+1)-di-trans,octa-cis-undecaprenyl diphosphate + di-trans,octa-cis-undecaprenyl diphosphate + H(+)</text>
        <dbReference type="Rhea" id="RHEA:23708"/>
        <dbReference type="Rhea" id="RHEA-COMP:9602"/>
        <dbReference type="Rhea" id="RHEA-COMP:9603"/>
        <dbReference type="ChEBI" id="CHEBI:15378"/>
        <dbReference type="ChEBI" id="CHEBI:58405"/>
        <dbReference type="ChEBI" id="CHEBI:60033"/>
        <dbReference type="ChEBI" id="CHEBI:78435"/>
        <dbReference type="EC" id="2.4.99.28"/>
    </reaction>
</comment>
<evidence type="ECO:0000256" key="3">
    <source>
        <dbReference type="ARBA" id="ARBA00022670"/>
    </source>
</evidence>
<dbReference type="GO" id="GO:0004180">
    <property type="term" value="F:carboxypeptidase activity"/>
    <property type="evidence" value="ECO:0007669"/>
    <property type="project" value="UniProtKB-KW"/>
</dbReference>
<keyword evidence="9" id="KW-0472">Membrane</keyword>
<dbReference type="InterPro" id="IPR012338">
    <property type="entry name" value="Beta-lactam/transpept-like"/>
</dbReference>
<feature type="transmembrane region" description="Helical" evidence="9">
    <location>
        <begin position="25"/>
        <end position="47"/>
    </location>
</feature>
<dbReference type="InterPro" id="IPR001264">
    <property type="entry name" value="Glyco_trans_51"/>
</dbReference>
<evidence type="ECO:0000256" key="2">
    <source>
        <dbReference type="ARBA" id="ARBA00022645"/>
    </source>
</evidence>
<reference evidence="11 12" key="1">
    <citation type="submission" date="2019-07" db="EMBL/GenBank/DDBJ databases">
        <title>Genome sequencing of lignin-degrading bacterial isolates.</title>
        <authorList>
            <person name="Gladden J."/>
        </authorList>
    </citation>
    <scope>NUCLEOTIDE SEQUENCE [LARGE SCALE GENOMIC DNA]</scope>
    <source>
        <strain evidence="11 12">J11</strain>
    </source>
</reference>
<evidence type="ECO:0000313" key="12">
    <source>
        <dbReference type="Proteomes" id="UP000318141"/>
    </source>
</evidence>
<evidence type="ECO:0000256" key="6">
    <source>
        <dbReference type="ARBA" id="ARBA00023268"/>
    </source>
</evidence>
<dbReference type="EMBL" id="VLJN01000010">
    <property type="protein sequence ID" value="TWG87230.1"/>
    <property type="molecule type" value="Genomic_DNA"/>
</dbReference>
<dbReference type="GO" id="GO:0006508">
    <property type="term" value="P:proteolysis"/>
    <property type="evidence" value="ECO:0007669"/>
    <property type="project" value="UniProtKB-KW"/>
</dbReference>
<evidence type="ECO:0000256" key="4">
    <source>
        <dbReference type="ARBA" id="ARBA00022676"/>
    </source>
</evidence>
<dbReference type="InterPro" id="IPR036950">
    <property type="entry name" value="PBP_transglycosylase"/>
</dbReference>
<keyword evidence="12" id="KW-1185">Reference proteome</keyword>
<gene>
    <name evidence="11" type="ORF">L602_001800000390</name>
</gene>
<proteinExistence type="predicted"/>
<comment type="pathway">
    <text evidence="1">Cell wall biogenesis; peptidoglycan biosynthesis.</text>
</comment>
<accession>A0A562BQR0</accession>
<dbReference type="SUPFAM" id="SSF56601">
    <property type="entry name" value="beta-lactamase/transpeptidase-like"/>
    <property type="match status" value="2"/>
</dbReference>
<name>A0A562BQR0_9BURK</name>
<evidence type="ECO:0000259" key="10">
    <source>
        <dbReference type="Pfam" id="PF00912"/>
    </source>
</evidence>
<dbReference type="SUPFAM" id="SSF53955">
    <property type="entry name" value="Lysozyme-like"/>
    <property type="match status" value="1"/>
</dbReference>
<evidence type="ECO:0000313" key="11">
    <source>
        <dbReference type="EMBL" id="TWG87230.1"/>
    </source>
</evidence>
<keyword evidence="9" id="KW-1133">Transmembrane helix</keyword>
<keyword evidence="3" id="KW-0645">Protease</keyword>
<evidence type="ECO:0000256" key="1">
    <source>
        <dbReference type="ARBA" id="ARBA00004752"/>
    </source>
</evidence>
<dbReference type="AlphaFoldDB" id="A0A562BQR0"/>
<dbReference type="Gene3D" id="1.10.3810.10">
    <property type="entry name" value="Biosynthetic peptidoglycan transglycosylase-like"/>
    <property type="match status" value="1"/>
</dbReference>
<comment type="caution">
    <text evidence="11">The sequence shown here is derived from an EMBL/GenBank/DDBJ whole genome shotgun (WGS) entry which is preliminary data.</text>
</comment>
<keyword evidence="6" id="KW-0511">Multifunctional enzyme</keyword>
<dbReference type="GO" id="GO:0008955">
    <property type="term" value="F:peptidoglycan glycosyltransferase activity"/>
    <property type="evidence" value="ECO:0007669"/>
    <property type="project" value="UniProtKB-EC"/>
</dbReference>
<dbReference type="Pfam" id="PF00912">
    <property type="entry name" value="Transgly"/>
    <property type="match status" value="1"/>
</dbReference>
<dbReference type="PANTHER" id="PTHR32282:SF24">
    <property type="entry name" value="GLYCOSYL TRANSFERASE FAMILY 51 DOMAIN-CONTAINING PROTEIN"/>
    <property type="match status" value="1"/>
</dbReference>
<evidence type="ECO:0000256" key="8">
    <source>
        <dbReference type="ARBA" id="ARBA00049902"/>
    </source>
</evidence>
<dbReference type="Proteomes" id="UP000318141">
    <property type="component" value="Unassembled WGS sequence"/>
</dbReference>
<evidence type="ECO:0000256" key="9">
    <source>
        <dbReference type="SAM" id="Phobius"/>
    </source>
</evidence>
<dbReference type="InterPro" id="IPR023346">
    <property type="entry name" value="Lysozyme-like_dom_sf"/>
</dbReference>
<dbReference type="EC" id="2.4.99.28" evidence="7"/>
<evidence type="ECO:0000256" key="5">
    <source>
        <dbReference type="ARBA" id="ARBA00022679"/>
    </source>
</evidence>
<feature type="domain" description="Glycosyl transferase family 51" evidence="10">
    <location>
        <begin position="156"/>
        <end position="305"/>
    </location>
</feature>
<dbReference type="Gene3D" id="3.40.710.10">
    <property type="entry name" value="DD-peptidase/beta-lactamase superfamily"/>
    <property type="match status" value="1"/>
</dbReference>
<dbReference type="InterPro" id="IPR050396">
    <property type="entry name" value="Glycosyltr_51/Transpeptidase"/>
</dbReference>